<feature type="binding site" evidence="10">
    <location>
        <position position="288"/>
    </location>
    <ligand>
        <name>ATP</name>
        <dbReference type="ChEBI" id="CHEBI:30616"/>
    </ligand>
</feature>
<dbReference type="PIRSF" id="PIRSF001589">
    <property type="entry name" value="Asn_synthetase_glu-h"/>
    <property type="match status" value="1"/>
</dbReference>
<protein>
    <recommendedName>
        <fullName evidence="3">asparagine synthase (glutamine-hydrolyzing)</fullName>
        <ecNumber evidence="3">6.3.5.4</ecNumber>
    </recommendedName>
</protein>
<evidence type="ECO:0000313" key="13">
    <source>
        <dbReference type="EMBL" id="AFK87394.1"/>
    </source>
</evidence>
<dbReference type="InterPro" id="IPR006426">
    <property type="entry name" value="Asn_synth_AEB"/>
</dbReference>
<dbReference type="Proteomes" id="UP000006178">
    <property type="component" value="Chromosome"/>
</dbReference>
<dbReference type="AlphaFoldDB" id="I3VXZ9"/>
<evidence type="ECO:0000256" key="10">
    <source>
        <dbReference type="PIRSR" id="PIRSR001589-2"/>
    </source>
</evidence>
<comment type="pathway">
    <text evidence="1">Amino-acid biosynthesis; L-asparagine biosynthesis; L-asparagine from L-aspartate (L-Gln route): step 1/1.</text>
</comment>
<dbReference type="Pfam" id="PF00733">
    <property type="entry name" value="Asn_synthase"/>
    <property type="match status" value="1"/>
</dbReference>
<dbReference type="InterPro" id="IPR017932">
    <property type="entry name" value="GATase_2_dom"/>
</dbReference>
<keyword evidence="5 10" id="KW-0067">ATP-binding</keyword>
<accession>I3VXZ9</accession>
<evidence type="ECO:0000256" key="9">
    <source>
        <dbReference type="PIRSR" id="PIRSR001589-1"/>
    </source>
</evidence>
<organism evidence="13 14">
    <name type="scientific">Thermoanaerobacterium saccharolyticum (strain DSM 8691 / JW/SL-YS485)</name>
    <dbReference type="NCBI Taxonomy" id="1094508"/>
    <lineage>
        <taxon>Bacteria</taxon>
        <taxon>Bacillati</taxon>
        <taxon>Bacillota</taxon>
        <taxon>Clostridia</taxon>
        <taxon>Thermoanaerobacterales</taxon>
        <taxon>Thermoanaerobacteraceae</taxon>
        <taxon>Thermoanaerobacterium</taxon>
    </lineage>
</organism>
<dbReference type="PANTHER" id="PTHR43284:SF1">
    <property type="entry name" value="ASPARAGINE SYNTHETASE"/>
    <property type="match status" value="1"/>
</dbReference>
<keyword evidence="4 10" id="KW-0547">Nucleotide-binding</keyword>
<feature type="binding site" evidence="10">
    <location>
        <begin position="368"/>
        <end position="369"/>
    </location>
    <ligand>
        <name>ATP</name>
        <dbReference type="ChEBI" id="CHEBI:30616"/>
    </ligand>
</feature>
<dbReference type="STRING" id="1094508.Tsac_2392"/>
<gene>
    <name evidence="13" type="ordered locus">Tsac_2392</name>
</gene>
<dbReference type="GO" id="GO:0004066">
    <property type="term" value="F:asparagine synthase (glutamine-hydrolyzing) activity"/>
    <property type="evidence" value="ECO:0007669"/>
    <property type="project" value="UniProtKB-EC"/>
</dbReference>
<dbReference type="InterPro" id="IPR051786">
    <property type="entry name" value="ASN_synthetase/amidase"/>
</dbReference>
<dbReference type="CDD" id="cd01991">
    <property type="entry name" value="Asn_synthase_B_C"/>
    <property type="match status" value="1"/>
</dbReference>
<evidence type="ECO:0000313" key="14">
    <source>
        <dbReference type="Proteomes" id="UP000006178"/>
    </source>
</evidence>
<evidence type="ECO:0000256" key="11">
    <source>
        <dbReference type="PIRSR" id="PIRSR001589-3"/>
    </source>
</evidence>
<evidence type="ECO:0000256" key="5">
    <source>
        <dbReference type="ARBA" id="ARBA00022840"/>
    </source>
</evidence>
<dbReference type="EC" id="6.3.5.4" evidence="3"/>
<dbReference type="KEGG" id="tsh:Tsac_2392"/>
<dbReference type="Pfam" id="PF13537">
    <property type="entry name" value="GATase_7"/>
    <property type="match status" value="1"/>
</dbReference>
<dbReference type="EMBL" id="CP003184">
    <property type="protein sequence ID" value="AFK87394.1"/>
    <property type="molecule type" value="Genomic_DNA"/>
</dbReference>
<dbReference type="GO" id="GO:0005829">
    <property type="term" value="C:cytosol"/>
    <property type="evidence" value="ECO:0007669"/>
    <property type="project" value="TreeGrafter"/>
</dbReference>
<dbReference type="GO" id="GO:0005524">
    <property type="term" value="F:ATP binding"/>
    <property type="evidence" value="ECO:0007669"/>
    <property type="project" value="UniProtKB-KW"/>
</dbReference>
<dbReference type="PATRIC" id="fig|1094508.3.peg.2425"/>
<dbReference type="InterPro" id="IPR014729">
    <property type="entry name" value="Rossmann-like_a/b/a_fold"/>
</dbReference>
<dbReference type="eggNOG" id="COG0367">
    <property type="taxonomic scope" value="Bacteria"/>
</dbReference>
<keyword evidence="9" id="KW-0028">Amino-acid biosynthesis</keyword>
<dbReference type="SUPFAM" id="SSF52402">
    <property type="entry name" value="Adenine nucleotide alpha hydrolases-like"/>
    <property type="match status" value="1"/>
</dbReference>
<dbReference type="PROSITE" id="PS51278">
    <property type="entry name" value="GATASE_TYPE_2"/>
    <property type="match status" value="1"/>
</dbReference>
<evidence type="ECO:0000256" key="8">
    <source>
        <dbReference type="ARBA" id="ARBA00048741"/>
    </source>
</evidence>
<comment type="catalytic activity">
    <reaction evidence="8">
        <text>L-aspartate + L-glutamine + ATP + H2O = L-asparagine + L-glutamate + AMP + diphosphate + H(+)</text>
        <dbReference type="Rhea" id="RHEA:12228"/>
        <dbReference type="ChEBI" id="CHEBI:15377"/>
        <dbReference type="ChEBI" id="CHEBI:15378"/>
        <dbReference type="ChEBI" id="CHEBI:29985"/>
        <dbReference type="ChEBI" id="CHEBI:29991"/>
        <dbReference type="ChEBI" id="CHEBI:30616"/>
        <dbReference type="ChEBI" id="CHEBI:33019"/>
        <dbReference type="ChEBI" id="CHEBI:58048"/>
        <dbReference type="ChEBI" id="CHEBI:58359"/>
        <dbReference type="ChEBI" id="CHEBI:456215"/>
        <dbReference type="EC" id="6.3.5.4"/>
    </reaction>
</comment>
<dbReference type="CDD" id="cd00712">
    <property type="entry name" value="AsnB"/>
    <property type="match status" value="1"/>
</dbReference>
<dbReference type="Gene3D" id="3.40.50.620">
    <property type="entry name" value="HUPs"/>
    <property type="match status" value="1"/>
</dbReference>
<comment type="similarity">
    <text evidence="2">Belongs to the asparagine synthetase family.</text>
</comment>
<name>I3VXZ9_THESW</name>
<dbReference type="Gene3D" id="3.60.20.10">
    <property type="entry name" value="Glutamine Phosphoribosylpyrophosphate, subunit 1, domain 1"/>
    <property type="match status" value="1"/>
</dbReference>
<keyword evidence="6 9" id="KW-0061">Asparagine biosynthesis</keyword>
<evidence type="ECO:0000259" key="12">
    <source>
        <dbReference type="PROSITE" id="PS51278"/>
    </source>
</evidence>
<feature type="site" description="Important for beta-aspartyl-AMP intermediate formation" evidence="11">
    <location>
        <position position="370"/>
    </location>
</feature>
<feature type="active site" description="For GATase activity" evidence="9">
    <location>
        <position position="2"/>
    </location>
</feature>
<feature type="binding site" evidence="10">
    <location>
        <position position="99"/>
    </location>
    <ligand>
        <name>L-glutamine</name>
        <dbReference type="ChEBI" id="CHEBI:58359"/>
    </ligand>
</feature>
<evidence type="ECO:0000256" key="4">
    <source>
        <dbReference type="ARBA" id="ARBA00022741"/>
    </source>
</evidence>
<dbReference type="InterPro" id="IPR029055">
    <property type="entry name" value="Ntn_hydrolases_N"/>
</dbReference>
<sequence length="638" mass="74242">MCGICGFSGDMTNYLGESDLKEMLNVIVHRGPDDEGTYFKNNTALGMRRLSIIDLENGHQPIHNEEKDIYVVFNGEIYNFQSLRTDLIIKGHKFYTSSDTEVIVHLYEEYGDDFALRLNGMFAICIWDEKNRKLLLARDRLGIKPLYYAFKNNTIIFASEIKSLLKCSIIDTELNYNKIGTLLSYRYIPGNETMFKDIFEVLPGNILIYHSKNIKIKKYWDIEFKDNPDIEEEFYYENKLLNLIDSSINKRIISDVPIGIFLSGGLDSTIILSEVSKFYDKSIKTFSVGFEKPKTKTNINDYSELALSKKTAKYYGTEHHEYIIKPDEVIDNLKNIIWYMDEPLSDPTAIPLYFLSRLAKKYVKVVLSGEGADEIFAGYTVYREPNAIKKYNQLPNLLKDLIESLNNNFQINFGKNFLMRTKLPVLKRYKGVGMTFKDDEISNLLSGDLQALWIKDKKSDKYLNSFYHMPQWKDEINQMLYFDQKVWLPKDVLIKSDKMTMANSIELRVPFLDYKIVEFASSLPSSLKYKGNTEKYILKKTFKDILPSFILNRQKNGFPIPLSSLLNSELKNFAKDILFSQKSLSRGYFNAKYIESLFKDYDSSSHKGRQIWLLLTFELWNQIFIDNNDVLNENFSAI</sequence>
<proteinExistence type="inferred from homology"/>
<evidence type="ECO:0000256" key="6">
    <source>
        <dbReference type="ARBA" id="ARBA00022888"/>
    </source>
</evidence>
<dbReference type="SUPFAM" id="SSF56235">
    <property type="entry name" value="N-terminal nucleophile aminohydrolases (Ntn hydrolases)"/>
    <property type="match status" value="1"/>
</dbReference>
<evidence type="ECO:0000256" key="7">
    <source>
        <dbReference type="ARBA" id="ARBA00022962"/>
    </source>
</evidence>
<dbReference type="GO" id="GO:0006529">
    <property type="term" value="P:asparagine biosynthetic process"/>
    <property type="evidence" value="ECO:0007669"/>
    <property type="project" value="UniProtKB-KW"/>
</dbReference>
<evidence type="ECO:0000256" key="3">
    <source>
        <dbReference type="ARBA" id="ARBA00012737"/>
    </source>
</evidence>
<dbReference type="PANTHER" id="PTHR43284">
    <property type="entry name" value="ASPARAGINE SYNTHETASE (GLUTAMINE-HYDROLYZING)"/>
    <property type="match status" value="1"/>
</dbReference>
<keyword evidence="7 9" id="KW-0315">Glutamine amidotransferase</keyword>
<dbReference type="NCBIfam" id="TIGR01536">
    <property type="entry name" value="asn_synth_AEB"/>
    <property type="match status" value="1"/>
</dbReference>
<feature type="domain" description="Glutamine amidotransferase type-2" evidence="12">
    <location>
        <begin position="2"/>
        <end position="212"/>
    </location>
</feature>
<dbReference type="InterPro" id="IPR033738">
    <property type="entry name" value="AsnB_N"/>
</dbReference>
<evidence type="ECO:0000256" key="1">
    <source>
        <dbReference type="ARBA" id="ARBA00005187"/>
    </source>
</evidence>
<keyword evidence="14" id="KW-1185">Reference proteome</keyword>
<evidence type="ECO:0000256" key="2">
    <source>
        <dbReference type="ARBA" id="ARBA00005752"/>
    </source>
</evidence>
<dbReference type="InterPro" id="IPR001962">
    <property type="entry name" value="Asn_synthase"/>
</dbReference>
<dbReference type="BioCyc" id="TSAC1094508:GLMA-2424-MONOMER"/>
<reference evidence="13 14" key="1">
    <citation type="journal article" date="2014" name="Appl. Environ. Microbiol.">
        <title>Profile of Secreted Hydrolases, Associated Proteins, and SlpA in Thermoanaerobacterium saccharolyticum during the Degradation of Hemicellulose.</title>
        <authorList>
            <person name="Currie D.H."/>
            <person name="Guss A.M."/>
            <person name="Herring C.D."/>
            <person name="Giannone R.J."/>
            <person name="Johnson C.M."/>
            <person name="Lankford P.K."/>
            <person name="Brown S.D."/>
            <person name="Hettich R.L."/>
            <person name="Lynd L.R."/>
        </authorList>
    </citation>
    <scope>NUCLEOTIDE SEQUENCE [LARGE SCALE GENOMIC DNA]</scope>
    <source>
        <strain evidence="14">DSM 8691 / JW/SL-YS485</strain>
    </source>
</reference>